<dbReference type="SUPFAM" id="SSF52151">
    <property type="entry name" value="FabD/lysophospholipase-like"/>
    <property type="match status" value="1"/>
</dbReference>
<dbReference type="Proteomes" id="UP000189670">
    <property type="component" value="Unassembled WGS sequence"/>
</dbReference>
<evidence type="ECO:0000256" key="3">
    <source>
        <dbReference type="ARBA" id="ARBA00023098"/>
    </source>
</evidence>
<organism evidence="6 7">
    <name type="scientific">Candidatus Magnetoglobus multicellularis str. Araruama</name>
    <dbReference type="NCBI Taxonomy" id="890399"/>
    <lineage>
        <taxon>Bacteria</taxon>
        <taxon>Pseudomonadati</taxon>
        <taxon>Thermodesulfobacteriota</taxon>
        <taxon>Desulfobacteria</taxon>
        <taxon>Desulfobacterales</taxon>
        <taxon>Desulfobacteraceae</taxon>
        <taxon>Candidatus Magnetoglobus</taxon>
    </lineage>
</organism>
<dbReference type="InterPro" id="IPR016035">
    <property type="entry name" value="Acyl_Trfase/lysoPLipase"/>
</dbReference>
<keyword evidence="2 4" id="KW-0442">Lipid degradation</keyword>
<evidence type="ECO:0000256" key="4">
    <source>
        <dbReference type="PROSITE-ProRule" id="PRU01161"/>
    </source>
</evidence>
<keyword evidence="1 4" id="KW-0378">Hydrolase</keyword>
<comment type="caution">
    <text evidence="4">Lacks conserved residue(s) required for the propagation of feature annotation.</text>
</comment>
<dbReference type="PROSITE" id="PS51635">
    <property type="entry name" value="PNPLA"/>
    <property type="match status" value="1"/>
</dbReference>
<dbReference type="Gene3D" id="3.40.1090.10">
    <property type="entry name" value="Cytosolic phospholipase A2 catalytic domain"/>
    <property type="match status" value="2"/>
</dbReference>
<dbReference type="EMBL" id="ATBP01000001">
    <property type="protein sequence ID" value="ETR74702.1"/>
    <property type="molecule type" value="Genomic_DNA"/>
</dbReference>
<sequence length="320" mass="35298">MNENNNHTPIVGVALGSGSARGFAHIGVLKALQEMDIYPQVISGSSVGAFVGGAYISNHLKSLEEWVCQLTWKDVLGFFDFTFSGAGIIMGDRFSQFLADYLGEQNIQDFSIRFGAVSTELTTGREVWFQEGLLHDAVRASMSLPGLFSPVKIKGQMLADGGIVNPVPVSICRAMGATFVLAVNLNNDVVGKHFANKPKTLPIKWTADIADVNDTDMPQNPLKQRLIKGLKQSMNAVFPNRNEPKPKSPGMFDILASSVNIMQDRITRSRMAIDPPDVLVEPCLSHVGWLEYYRAQECIQEGYDAVWKIRDAINKFCHAY</sequence>
<dbReference type="Pfam" id="PF01734">
    <property type="entry name" value="Patatin"/>
    <property type="match status" value="1"/>
</dbReference>
<reference evidence="7" key="1">
    <citation type="submission" date="2012-11" db="EMBL/GenBank/DDBJ databases">
        <authorList>
            <person name="Lucero-Rivera Y.E."/>
            <person name="Tovar-Ramirez D."/>
        </authorList>
    </citation>
    <scope>NUCLEOTIDE SEQUENCE [LARGE SCALE GENOMIC DNA]</scope>
    <source>
        <strain evidence="7">Araruama</strain>
    </source>
</reference>
<dbReference type="AlphaFoldDB" id="A0A1V1PIH0"/>
<protein>
    <submittedName>
        <fullName evidence="6">Patatin</fullName>
    </submittedName>
</protein>
<evidence type="ECO:0000259" key="5">
    <source>
        <dbReference type="PROSITE" id="PS51635"/>
    </source>
</evidence>
<feature type="active site" description="Proton acceptor" evidence="4">
    <location>
        <position position="160"/>
    </location>
</feature>
<accession>A0A1V1PIH0</accession>
<evidence type="ECO:0000313" key="6">
    <source>
        <dbReference type="EMBL" id="ETR74702.1"/>
    </source>
</evidence>
<dbReference type="PANTHER" id="PTHR14226:SF76">
    <property type="entry name" value="NTE FAMILY PROTEIN RSSA"/>
    <property type="match status" value="1"/>
</dbReference>
<evidence type="ECO:0000256" key="2">
    <source>
        <dbReference type="ARBA" id="ARBA00022963"/>
    </source>
</evidence>
<dbReference type="PANTHER" id="PTHR14226">
    <property type="entry name" value="NEUROPATHY TARGET ESTERASE/SWISS CHEESE D.MELANOGASTER"/>
    <property type="match status" value="1"/>
</dbReference>
<dbReference type="GO" id="GO:0016787">
    <property type="term" value="F:hydrolase activity"/>
    <property type="evidence" value="ECO:0007669"/>
    <property type="project" value="UniProtKB-UniRule"/>
</dbReference>
<feature type="short sequence motif" description="GXSXG" evidence="4">
    <location>
        <begin position="44"/>
        <end position="48"/>
    </location>
</feature>
<comment type="caution">
    <text evidence="6">The sequence shown here is derived from an EMBL/GenBank/DDBJ whole genome shotgun (WGS) entry which is preliminary data.</text>
</comment>
<evidence type="ECO:0000256" key="1">
    <source>
        <dbReference type="ARBA" id="ARBA00022801"/>
    </source>
</evidence>
<keyword evidence="3 4" id="KW-0443">Lipid metabolism</keyword>
<evidence type="ECO:0000313" key="7">
    <source>
        <dbReference type="Proteomes" id="UP000189670"/>
    </source>
</evidence>
<dbReference type="InterPro" id="IPR002641">
    <property type="entry name" value="PNPLA_dom"/>
</dbReference>
<feature type="domain" description="PNPLA" evidence="5">
    <location>
        <begin position="13"/>
        <end position="173"/>
    </location>
</feature>
<proteinExistence type="predicted"/>
<dbReference type="InterPro" id="IPR050301">
    <property type="entry name" value="NTE"/>
</dbReference>
<feature type="short sequence motif" description="DGA/G" evidence="4">
    <location>
        <begin position="160"/>
        <end position="162"/>
    </location>
</feature>
<dbReference type="GO" id="GO:0016042">
    <property type="term" value="P:lipid catabolic process"/>
    <property type="evidence" value="ECO:0007669"/>
    <property type="project" value="UniProtKB-UniRule"/>
</dbReference>
<feature type="active site" description="Nucleophile" evidence="4">
    <location>
        <position position="46"/>
    </location>
</feature>
<gene>
    <name evidence="6" type="ORF">OMM_00033</name>
</gene>
<name>A0A1V1PIH0_9BACT</name>